<organism evidence="11 12">
    <name type="scientific">Saccharibacillus kuerlensis</name>
    <dbReference type="NCBI Taxonomy" id="459527"/>
    <lineage>
        <taxon>Bacteria</taxon>
        <taxon>Bacillati</taxon>
        <taxon>Bacillota</taxon>
        <taxon>Bacilli</taxon>
        <taxon>Bacillales</taxon>
        <taxon>Paenibacillaceae</taxon>
        <taxon>Saccharibacillus</taxon>
    </lineage>
</organism>
<dbReference type="Pfam" id="PF00271">
    <property type="entry name" value="Helicase_C"/>
    <property type="match status" value="1"/>
</dbReference>
<feature type="region of interest" description="Disordered" evidence="7">
    <location>
        <begin position="1"/>
        <end position="54"/>
    </location>
</feature>
<dbReference type="InterPro" id="IPR014014">
    <property type="entry name" value="RNA_helicase_DEAD_Q_motif"/>
</dbReference>
<feature type="domain" description="Helicase C-terminal" evidence="9">
    <location>
        <begin position="287"/>
        <end position="432"/>
    </location>
</feature>
<evidence type="ECO:0000256" key="7">
    <source>
        <dbReference type="SAM" id="MobiDB-lite"/>
    </source>
</evidence>
<feature type="compositionally biased region" description="Basic and acidic residues" evidence="7">
    <location>
        <begin position="25"/>
        <end position="38"/>
    </location>
</feature>
<evidence type="ECO:0000313" key="11">
    <source>
        <dbReference type="EMBL" id="GGO06446.1"/>
    </source>
</evidence>
<evidence type="ECO:0000256" key="3">
    <source>
        <dbReference type="ARBA" id="ARBA00022806"/>
    </source>
</evidence>
<name>A0ABQ2L860_9BACL</name>
<comment type="domain">
    <text evidence="5">Contains an N-terminal domain that binds non-specifically to RNA and a C-terminal domain that binds specifically and tightly to hairpin 92 of 23S rRNA.</text>
</comment>
<feature type="domain" description="DEAD-box RNA helicase Q" evidence="10">
    <location>
        <begin position="59"/>
        <end position="87"/>
    </location>
</feature>
<comment type="caution">
    <text evidence="11">The sequence shown here is derived from an EMBL/GenBank/DDBJ whole genome shotgun (WGS) entry which is preliminary data.</text>
</comment>
<keyword evidence="5" id="KW-0963">Cytoplasm</keyword>
<evidence type="ECO:0000256" key="6">
    <source>
        <dbReference type="PROSITE-ProRule" id="PRU00552"/>
    </source>
</evidence>
<dbReference type="PROSITE" id="PS00039">
    <property type="entry name" value="DEAD_ATP_HELICASE"/>
    <property type="match status" value="1"/>
</dbReference>
<evidence type="ECO:0000256" key="1">
    <source>
        <dbReference type="ARBA" id="ARBA00022741"/>
    </source>
</evidence>
<dbReference type="SUPFAM" id="SSF52540">
    <property type="entry name" value="P-loop containing nucleoside triphosphate hydrolases"/>
    <property type="match status" value="1"/>
</dbReference>
<evidence type="ECO:0000256" key="5">
    <source>
        <dbReference type="HAMAP-Rule" id="MF_00965"/>
    </source>
</evidence>
<keyword evidence="4 5" id="KW-0067">ATP-binding</keyword>
<dbReference type="InterPro" id="IPR028619">
    <property type="entry name" value="DEAD_helicase_DbpA"/>
</dbReference>
<dbReference type="InterPro" id="IPR014001">
    <property type="entry name" value="Helicase_ATP-bd"/>
</dbReference>
<evidence type="ECO:0000313" key="12">
    <source>
        <dbReference type="Proteomes" id="UP000606653"/>
    </source>
</evidence>
<dbReference type="InterPro" id="IPR005580">
    <property type="entry name" value="DbpA/CsdA_RNA-bd_dom"/>
</dbReference>
<dbReference type="EC" id="3.6.4.13" evidence="5"/>
<dbReference type="InterPro" id="IPR044742">
    <property type="entry name" value="DEAD/DEAH_RhlB"/>
</dbReference>
<gene>
    <name evidence="5 11" type="primary">dbpA</name>
    <name evidence="11" type="ORF">GCM10010969_33930</name>
</gene>
<comment type="function">
    <text evidence="5">DEAD-box RNA helicase involved in the assembly of the 50S ribosomal subunit. Has an RNA-dependent ATPase activity, which is specific for 23S rRNA, and a 3' to 5' RNA helicase activity that uses the energy of ATP hydrolysis to destabilize and unwind short rRNA duplexes.</text>
</comment>
<feature type="compositionally biased region" description="Low complexity" evidence="7">
    <location>
        <begin position="1"/>
        <end position="24"/>
    </location>
</feature>
<dbReference type="InterPro" id="IPR000629">
    <property type="entry name" value="RNA-helicase_DEAD-box_CS"/>
</dbReference>
<comment type="subcellular location">
    <subcellularLocation>
        <location evidence="5">Cytoplasm</location>
    </subcellularLocation>
</comment>
<dbReference type="Pfam" id="PF03880">
    <property type="entry name" value="DbpA"/>
    <property type="match status" value="1"/>
</dbReference>
<accession>A0ABQ2L860</accession>
<feature type="compositionally biased region" description="Polar residues" evidence="7">
    <location>
        <begin position="44"/>
        <end position="54"/>
    </location>
</feature>
<evidence type="ECO:0000259" key="9">
    <source>
        <dbReference type="PROSITE" id="PS51194"/>
    </source>
</evidence>
<comment type="similarity">
    <text evidence="5">Belongs to the DEAD box helicase family. DbpA subfamily.</text>
</comment>
<dbReference type="InterPro" id="IPR012677">
    <property type="entry name" value="Nucleotide-bd_a/b_plait_sf"/>
</dbReference>
<dbReference type="InterPro" id="IPR011545">
    <property type="entry name" value="DEAD/DEAH_box_helicase_dom"/>
</dbReference>
<feature type="short sequence motif" description="Q motif" evidence="6">
    <location>
        <begin position="59"/>
        <end position="87"/>
    </location>
</feature>
<evidence type="ECO:0000256" key="4">
    <source>
        <dbReference type="ARBA" id="ARBA00022840"/>
    </source>
</evidence>
<dbReference type="InterPro" id="IPR001650">
    <property type="entry name" value="Helicase_C-like"/>
</dbReference>
<keyword evidence="2 5" id="KW-0378">Hydrolase</keyword>
<dbReference type="PROSITE" id="PS51194">
    <property type="entry name" value="HELICASE_CTER"/>
    <property type="match status" value="1"/>
</dbReference>
<keyword evidence="1 5" id="KW-0547">Nucleotide-binding</keyword>
<comment type="catalytic activity">
    <reaction evidence="5">
        <text>ATP + H2O = ADP + phosphate + H(+)</text>
        <dbReference type="Rhea" id="RHEA:13065"/>
        <dbReference type="ChEBI" id="CHEBI:15377"/>
        <dbReference type="ChEBI" id="CHEBI:15378"/>
        <dbReference type="ChEBI" id="CHEBI:30616"/>
        <dbReference type="ChEBI" id="CHEBI:43474"/>
        <dbReference type="ChEBI" id="CHEBI:456216"/>
        <dbReference type="EC" id="3.6.4.13"/>
    </reaction>
</comment>
<feature type="domain" description="Helicase ATP-binding" evidence="8">
    <location>
        <begin position="90"/>
        <end position="260"/>
    </location>
</feature>
<dbReference type="RefSeq" id="WP_018978160.1">
    <property type="nucleotide sequence ID" value="NZ_BMLN01000012.1"/>
</dbReference>
<keyword evidence="5" id="KW-0694">RNA-binding</keyword>
<sequence length="537" mass="60396">MSENQPNNETVNETVNGNDTVNDTANHEENHTENHTENEPELTQEVSSKQAASAEVSQVSFSSYNLSEEITRALDSLGYKSATPVQQQVIPQALAGKDVTVKSQTGSGKTAAYGIPLCELLEWEESRPQALILTPTRELADQVKEDIMNIGRFKRIKAAAIYGKQPFDRQKRELMQRNHVIVGTPGRVMDHIEKDTIDLERIQYLVIDEADEMLSMGFIEQLEKIIKQLPKERVTMLFSATLPKDVEALCHRYMKNPVDIEIGSATDKRQTQIQHKLYTVGEKSKPALLQKVTVVENPDSCMIFCRTKDNVDAVANHLERLGYPVNKIHGGMEQDDRNRVMNEFRAGQFRYLVATDVAARGIDIDRITHVINYDLPMEKESYVHRTGRTGRAGQSGTAITFVTPFEDKFLHAIERYIGFELPRVEEPSAHTVAAAQTDFDRKLRDRPAPKKSRGEELNADIMKLYFNGGKKKKLRAVDFVGTIARIEGITADDIGIISIQETVTYVDILNGKGNKVLKAMQETTIKGKLLKVQKART</sequence>
<dbReference type="SMART" id="SM00490">
    <property type="entry name" value="HELICc"/>
    <property type="match status" value="1"/>
</dbReference>
<dbReference type="CDD" id="cd00268">
    <property type="entry name" value="DEADc"/>
    <property type="match status" value="1"/>
</dbReference>
<evidence type="ECO:0000256" key="2">
    <source>
        <dbReference type="ARBA" id="ARBA00022801"/>
    </source>
</evidence>
<dbReference type="Proteomes" id="UP000606653">
    <property type="component" value="Unassembled WGS sequence"/>
</dbReference>
<dbReference type="GO" id="GO:0004386">
    <property type="term" value="F:helicase activity"/>
    <property type="evidence" value="ECO:0007669"/>
    <property type="project" value="UniProtKB-KW"/>
</dbReference>
<dbReference type="HAMAP" id="MF_00965">
    <property type="entry name" value="DEAD_helicase_DbpA"/>
    <property type="match status" value="1"/>
</dbReference>
<protein>
    <recommendedName>
        <fullName evidence="5">ATP-dependent RNA helicase DbpA</fullName>
        <ecNumber evidence="5">3.6.4.13</ecNumber>
    </recommendedName>
</protein>
<dbReference type="Gene3D" id="3.30.70.330">
    <property type="match status" value="1"/>
</dbReference>
<dbReference type="PANTHER" id="PTHR47959:SF1">
    <property type="entry name" value="ATP-DEPENDENT RNA HELICASE DBPA"/>
    <property type="match status" value="1"/>
</dbReference>
<dbReference type="CDD" id="cd12500">
    <property type="entry name" value="RRM_BsYxiN_like"/>
    <property type="match status" value="1"/>
</dbReference>
<dbReference type="SMART" id="SM00487">
    <property type="entry name" value="DEXDc"/>
    <property type="match status" value="1"/>
</dbReference>
<keyword evidence="3 5" id="KW-0347">Helicase</keyword>
<feature type="region of interest" description="Involved in 23S rRNA binding" evidence="5">
    <location>
        <begin position="462"/>
        <end position="537"/>
    </location>
</feature>
<dbReference type="PANTHER" id="PTHR47959">
    <property type="entry name" value="ATP-DEPENDENT RNA HELICASE RHLE-RELATED"/>
    <property type="match status" value="1"/>
</dbReference>
<keyword evidence="12" id="KW-1185">Reference proteome</keyword>
<dbReference type="CDD" id="cd18787">
    <property type="entry name" value="SF2_C_DEAD"/>
    <property type="match status" value="1"/>
</dbReference>
<keyword evidence="5" id="KW-0690">Ribosome biogenesis</keyword>
<dbReference type="PROSITE" id="PS51195">
    <property type="entry name" value="Q_MOTIF"/>
    <property type="match status" value="1"/>
</dbReference>
<proteinExistence type="inferred from homology"/>
<dbReference type="InterPro" id="IPR027417">
    <property type="entry name" value="P-loop_NTPase"/>
</dbReference>
<dbReference type="EMBL" id="BMLN01000012">
    <property type="protein sequence ID" value="GGO06446.1"/>
    <property type="molecule type" value="Genomic_DNA"/>
</dbReference>
<dbReference type="PROSITE" id="PS51192">
    <property type="entry name" value="HELICASE_ATP_BIND_1"/>
    <property type="match status" value="1"/>
</dbReference>
<evidence type="ECO:0000259" key="8">
    <source>
        <dbReference type="PROSITE" id="PS51192"/>
    </source>
</evidence>
<dbReference type="Pfam" id="PF00270">
    <property type="entry name" value="DEAD"/>
    <property type="match status" value="1"/>
</dbReference>
<evidence type="ECO:0000259" key="10">
    <source>
        <dbReference type="PROSITE" id="PS51195"/>
    </source>
</evidence>
<dbReference type="InterPro" id="IPR050079">
    <property type="entry name" value="DEAD_box_RNA_helicase"/>
</dbReference>
<reference evidence="12" key="1">
    <citation type="journal article" date="2019" name="Int. J. Syst. Evol. Microbiol.">
        <title>The Global Catalogue of Microorganisms (GCM) 10K type strain sequencing project: providing services to taxonomists for standard genome sequencing and annotation.</title>
        <authorList>
            <consortium name="The Broad Institute Genomics Platform"/>
            <consortium name="The Broad Institute Genome Sequencing Center for Infectious Disease"/>
            <person name="Wu L."/>
            <person name="Ma J."/>
        </authorList>
    </citation>
    <scope>NUCLEOTIDE SEQUENCE [LARGE SCALE GENOMIC DNA]</scope>
    <source>
        <strain evidence="12">CGMCC 1.6964</strain>
    </source>
</reference>
<dbReference type="Gene3D" id="3.40.50.300">
    <property type="entry name" value="P-loop containing nucleotide triphosphate hydrolases"/>
    <property type="match status" value="2"/>
</dbReference>